<keyword evidence="5" id="KW-0949">S-adenosyl-L-methionine</keyword>
<dbReference type="EC" id="2.1.1.100" evidence="5"/>
<dbReference type="Gene3D" id="1.20.120.1630">
    <property type="match status" value="1"/>
</dbReference>
<feature type="transmembrane region" description="Helical" evidence="5">
    <location>
        <begin position="188"/>
        <end position="208"/>
    </location>
</feature>
<keyword evidence="6" id="KW-0732">Signal</keyword>
<keyword evidence="4 5" id="KW-0472">Membrane</keyword>
<dbReference type="InterPro" id="IPR007269">
    <property type="entry name" value="ICMT_MeTrfase"/>
</dbReference>
<comment type="similarity">
    <text evidence="5">Belongs to the class VI-like SAM-binding methyltransferase superfamily. Isoprenylcysteine carboxyl methyltransferase family.</text>
</comment>
<dbReference type="RefSeq" id="XP_024691906.1">
    <property type="nucleotide sequence ID" value="XM_024836023.1"/>
</dbReference>
<dbReference type="Pfam" id="PF04140">
    <property type="entry name" value="ICMT"/>
    <property type="match status" value="1"/>
</dbReference>
<keyword evidence="2 5" id="KW-0812">Transmembrane</keyword>
<dbReference type="OrthoDB" id="422086at2759"/>
<dbReference type="PANTHER" id="PTHR12714">
    <property type="entry name" value="PROTEIN-S ISOPRENYLCYSTEINE O-METHYLTRANSFERASE"/>
    <property type="match status" value="1"/>
</dbReference>
<feature type="chain" id="PRO_5014189153" description="Protein-S-isoprenylcysteine O-methyltransferase" evidence="6">
    <location>
        <begin position="23"/>
        <end position="238"/>
    </location>
</feature>
<dbReference type="VEuPathDB" id="FungiDB:P168DRAFT_283060"/>
<feature type="transmembrane region" description="Helical" evidence="5">
    <location>
        <begin position="45"/>
        <end position="72"/>
    </location>
</feature>
<dbReference type="GO" id="GO:0005789">
    <property type="term" value="C:endoplasmic reticulum membrane"/>
    <property type="evidence" value="ECO:0007669"/>
    <property type="project" value="UniProtKB-SubCell"/>
</dbReference>
<keyword evidence="5" id="KW-0489">Methyltransferase</keyword>
<evidence type="ECO:0000256" key="5">
    <source>
        <dbReference type="RuleBase" id="RU362022"/>
    </source>
</evidence>
<evidence type="ECO:0000313" key="8">
    <source>
        <dbReference type="Proteomes" id="UP000234254"/>
    </source>
</evidence>
<dbReference type="Proteomes" id="UP000234254">
    <property type="component" value="Unassembled WGS sequence"/>
</dbReference>
<keyword evidence="3 5" id="KW-1133">Transmembrane helix</keyword>
<evidence type="ECO:0000256" key="2">
    <source>
        <dbReference type="ARBA" id="ARBA00022692"/>
    </source>
</evidence>
<dbReference type="EMBL" id="MSFM01000008">
    <property type="protein sequence ID" value="PKY03312.1"/>
    <property type="molecule type" value="Genomic_DNA"/>
</dbReference>
<accession>A0A2I1D0A3</accession>
<name>A0A2I1D0A3_ASPC2</name>
<keyword evidence="5" id="KW-0808">Transferase</keyword>
<comment type="caution">
    <text evidence="5">Lacks conserved residue(s) required for the propagation of feature annotation.</text>
</comment>
<feature type="signal peptide" evidence="6">
    <location>
        <begin position="1"/>
        <end position="22"/>
    </location>
</feature>
<keyword evidence="8" id="KW-1185">Reference proteome</keyword>
<evidence type="ECO:0000256" key="4">
    <source>
        <dbReference type="ARBA" id="ARBA00023136"/>
    </source>
</evidence>
<comment type="subcellular location">
    <subcellularLocation>
        <location evidence="5">Endoplasmic reticulum membrane</location>
        <topology evidence="5">Multi-pass membrane protein</topology>
    </subcellularLocation>
    <subcellularLocation>
        <location evidence="1">Membrane</location>
        <topology evidence="1">Multi-pass membrane protein</topology>
    </subcellularLocation>
</comment>
<evidence type="ECO:0000313" key="7">
    <source>
        <dbReference type="EMBL" id="PKY03312.1"/>
    </source>
</evidence>
<organism evidence="7 8">
    <name type="scientific">Aspergillus campestris (strain IBT 28561)</name>
    <dbReference type="NCBI Taxonomy" id="1392248"/>
    <lineage>
        <taxon>Eukaryota</taxon>
        <taxon>Fungi</taxon>
        <taxon>Dikarya</taxon>
        <taxon>Ascomycota</taxon>
        <taxon>Pezizomycotina</taxon>
        <taxon>Eurotiomycetes</taxon>
        <taxon>Eurotiomycetidae</taxon>
        <taxon>Eurotiales</taxon>
        <taxon>Aspergillaceae</taxon>
        <taxon>Aspergillus</taxon>
        <taxon>Aspergillus subgen. Circumdati</taxon>
    </lineage>
</organism>
<sequence length="238" mass="25677">MPTPHSLLTSLVLLTATYLSAASSAPPSVYKPRKQSNLYTADTFYFVNTVVSTIKATTTATMLYHALIALLYPPSTHPTLLANICPHTDQLTRSQFTWSPTHLLALAAILIGSSVRLSACSGLGKDFTLRLAVPDRLVTRGLYAYVQHPGYTGYLLVLAGCLGLGCRWDASAGACFLPGGVLGALSGWGVWVAGVIVGAQAVVFGVRVGEEEEMLRGRFGEDWVRWNRGTARFVPFVW</sequence>
<reference evidence="7" key="1">
    <citation type="submission" date="2016-12" db="EMBL/GenBank/DDBJ databases">
        <title>The genomes of Aspergillus section Nigri reveals drivers in fungal speciation.</title>
        <authorList>
            <consortium name="DOE Joint Genome Institute"/>
            <person name="Vesth T.C."/>
            <person name="Nybo J."/>
            <person name="Theobald S."/>
            <person name="Brandl J."/>
            <person name="Frisvad J.C."/>
            <person name="Nielsen K.F."/>
            <person name="Lyhne E.K."/>
            <person name="Kogle M.E."/>
            <person name="Kuo A."/>
            <person name="Riley R."/>
            <person name="Clum A."/>
            <person name="Nolan M."/>
            <person name="Lipzen A."/>
            <person name="Salamov A."/>
            <person name="Henrissat B."/>
            <person name="Wiebenga A."/>
            <person name="De vries R.P."/>
            <person name="Grigoriev I.V."/>
            <person name="Mortensen U.H."/>
            <person name="Andersen M.R."/>
            <person name="Baker S.E."/>
        </authorList>
    </citation>
    <scope>NUCLEOTIDE SEQUENCE</scope>
    <source>
        <strain evidence="7">IBT 28561</strain>
    </source>
</reference>
<gene>
    <name evidence="7" type="ORF">P168DRAFT_283060</name>
</gene>
<dbReference type="GO" id="GO:0032259">
    <property type="term" value="P:methylation"/>
    <property type="evidence" value="ECO:0007669"/>
    <property type="project" value="UniProtKB-KW"/>
</dbReference>
<evidence type="ECO:0000256" key="3">
    <source>
        <dbReference type="ARBA" id="ARBA00022989"/>
    </source>
</evidence>
<comment type="caution">
    <text evidence="7">The sequence shown here is derived from an EMBL/GenBank/DDBJ whole genome shotgun (WGS) entry which is preliminary data.</text>
</comment>
<dbReference type="GO" id="GO:0004671">
    <property type="term" value="F:protein C-terminal S-isoprenylcysteine carboxyl O-methyltransferase activity"/>
    <property type="evidence" value="ECO:0007669"/>
    <property type="project" value="UniProtKB-EC"/>
</dbReference>
<evidence type="ECO:0000256" key="6">
    <source>
        <dbReference type="SAM" id="SignalP"/>
    </source>
</evidence>
<comment type="catalytic activity">
    <reaction evidence="5">
        <text>[protein]-C-terminal S-[(2E,6E)-farnesyl]-L-cysteine + S-adenosyl-L-methionine = [protein]-C-terminal S-[(2E,6E)-farnesyl]-L-cysteine methyl ester + S-adenosyl-L-homocysteine</text>
        <dbReference type="Rhea" id="RHEA:21672"/>
        <dbReference type="Rhea" id="RHEA-COMP:12125"/>
        <dbReference type="Rhea" id="RHEA-COMP:12126"/>
        <dbReference type="ChEBI" id="CHEBI:57856"/>
        <dbReference type="ChEBI" id="CHEBI:59789"/>
        <dbReference type="ChEBI" id="CHEBI:90510"/>
        <dbReference type="ChEBI" id="CHEBI:90511"/>
        <dbReference type="EC" id="2.1.1.100"/>
    </reaction>
</comment>
<dbReference type="PANTHER" id="PTHR12714:SF9">
    <property type="entry name" value="PROTEIN-S-ISOPRENYLCYSTEINE O-METHYLTRANSFERASE"/>
    <property type="match status" value="1"/>
</dbReference>
<keyword evidence="5" id="KW-0256">Endoplasmic reticulum</keyword>
<dbReference type="AlphaFoldDB" id="A0A2I1D0A3"/>
<protein>
    <recommendedName>
        <fullName evidence="5">Protein-S-isoprenylcysteine O-methyltransferase</fullName>
        <ecNumber evidence="5">2.1.1.100</ecNumber>
    </recommendedName>
</protein>
<proteinExistence type="inferred from homology"/>
<dbReference type="GeneID" id="36543547"/>
<evidence type="ECO:0000256" key="1">
    <source>
        <dbReference type="ARBA" id="ARBA00004141"/>
    </source>
</evidence>